<proteinExistence type="predicted"/>
<dbReference type="SUPFAM" id="SSF52777">
    <property type="entry name" value="CoA-dependent acyltransferases"/>
    <property type="match status" value="1"/>
</dbReference>
<reference evidence="1 2" key="1">
    <citation type="submission" date="2018-10" db="EMBL/GenBank/DDBJ databases">
        <title>Fifty Aureobasidium pullulans genomes reveal a recombining polyextremotolerant generalist.</title>
        <authorList>
            <person name="Gostincar C."/>
            <person name="Turk M."/>
            <person name="Zajc J."/>
            <person name="Gunde-Cimerman N."/>
        </authorList>
    </citation>
    <scope>NUCLEOTIDE SEQUENCE [LARGE SCALE GENOMIC DNA]</scope>
    <source>
        <strain evidence="1 2">EXF-1645</strain>
    </source>
</reference>
<evidence type="ECO:0000313" key="1">
    <source>
        <dbReference type="EMBL" id="TIA28972.1"/>
    </source>
</evidence>
<dbReference type="PANTHER" id="PTHR28037">
    <property type="entry name" value="ALCOHOL O-ACETYLTRANSFERASE 1-RELATED"/>
    <property type="match status" value="1"/>
</dbReference>
<dbReference type="InterPro" id="IPR023213">
    <property type="entry name" value="CAT-like_dom_sf"/>
</dbReference>
<dbReference type="Gene3D" id="3.30.559.10">
    <property type="entry name" value="Chloramphenicol acetyltransferase-like domain"/>
    <property type="match status" value="1"/>
</dbReference>
<dbReference type="EMBL" id="QZBZ01000503">
    <property type="protein sequence ID" value="TIA28972.1"/>
    <property type="molecule type" value="Genomic_DNA"/>
</dbReference>
<organism evidence="1 2">
    <name type="scientific">Aureobasidium pullulans</name>
    <name type="common">Black yeast</name>
    <name type="synonym">Pullularia pullulans</name>
    <dbReference type="NCBI Taxonomy" id="5580"/>
    <lineage>
        <taxon>Eukaryota</taxon>
        <taxon>Fungi</taxon>
        <taxon>Dikarya</taxon>
        <taxon>Ascomycota</taxon>
        <taxon>Pezizomycotina</taxon>
        <taxon>Dothideomycetes</taxon>
        <taxon>Dothideomycetidae</taxon>
        <taxon>Dothideales</taxon>
        <taxon>Saccotheciaceae</taxon>
        <taxon>Aureobasidium</taxon>
    </lineage>
</organism>
<name>A0A4T0BCP1_AURPU</name>
<protein>
    <recommendedName>
        <fullName evidence="3">CoA-dependent acyltransferase</fullName>
    </recommendedName>
</protein>
<gene>
    <name evidence="1" type="ORF">D6C78_10475</name>
</gene>
<comment type="caution">
    <text evidence="1">The sequence shown here is derived from an EMBL/GenBank/DDBJ whole genome shotgun (WGS) entry which is preliminary data.</text>
</comment>
<accession>A0A4T0BCP1</accession>
<evidence type="ECO:0000313" key="2">
    <source>
        <dbReference type="Proteomes" id="UP000308724"/>
    </source>
</evidence>
<dbReference type="InterPro" id="IPR052058">
    <property type="entry name" value="Alcohol_O-acetyltransferase"/>
</dbReference>
<dbReference type="Proteomes" id="UP000308724">
    <property type="component" value="Unassembled WGS sequence"/>
</dbReference>
<sequence>MAYNFGMQERFELAEAQCGFLPLITIIGFLSVAGTHELKMTLERNIQTLTTTHPILRAIIINRLTRRPEWKEMDVVPTTQDILDADTSIAMSVEEVIVQEDKKGALLNLDTGPLWRVAIYEQESSGVGRGCYIALSVCHIVTDGSGALELYRQLFRTRKGSDTDMVKDLVLLPPRAEDTVDLRPSLVTALKAFVQEIGVKVLPSALQRYVEKVPAWPAQNTSPIDPMSPTVNRTVLQLGSNKSLVRELKSFGKIGGTGTLQSVLNTAAIIALTAAIDTSDGLTALGTETPISLRSRDLGHPPFGGNYTALAEFILSPEAIRTQSVSDVLSAYGERLHTPHGLEEARSRAGMLQLIPDIPYLVSPTFKIQNQRVQPPPTGWESFLNQQAASKNPYRNSFAISNLGLFDSTAHPELAGLWFCQSPMPWGVALYLDVVGYTVRGGPPEIDGGVETELGIIISNFEGAVSGNTIDNFCKYFVRALELFAAAGSSGVEQTNALKASRLAELVRVVRC</sequence>
<dbReference type="PANTHER" id="PTHR28037:SF1">
    <property type="entry name" value="ALCOHOL O-ACETYLTRANSFERASE 1-RELATED"/>
    <property type="match status" value="1"/>
</dbReference>
<evidence type="ECO:0008006" key="3">
    <source>
        <dbReference type="Google" id="ProtNLM"/>
    </source>
</evidence>
<dbReference type="AlphaFoldDB" id="A0A4T0BCP1"/>